<dbReference type="InterPro" id="IPR008271">
    <property type="entry name" value="Ser/Thr_kinase_AS"/>
</dbReference>
<name>A0A6M5Z180_9BACT</name>
<evidence type="ECO:0000259" key="11">
    <source>
        <dbReference type="PROSITE" id="PS50011"/>
    </source>
</evidence>
<dbReference type="CDD" id="cd14014">
    <property type="entry name" value="STKc_PknB_like"/>
    <property type="match status" value="1"/>
</dbReference>
<feature type="domain" description="Protein kinase" evidence="11">
    <location>
        <begin position="141"/>
        <end position="422"/>
    </location>
</feature>
<dbReference type="SUPFAM" id="SSF56112">
    <property type="entry name" value="Protein kinase-like (PK-like)"/>
    <property type="match status" value="1"/>
</dbReference>
<comment type="catalytic activity">
    <reaction evidence="7">
        <text>L-seryl-[protein] + ATP = O-phospho-L-seryl-[protein] + ADP + H(+)</text>
        <dbReference type="Rhea" id="RHEA:17989"/>
        <dbReference type="Rhea" id="RHEA-COMP:9863"/>
        <dbReference type="Rhea" id="RHEA-COMP:11604"/>
        <dbReference type="ChEBI" id="CHEBI:15378"/>
        <dbReference type="ChEBI" id="CHEBI:29999"/>
        <dbReference type="ChEBI" id="CHEBI:30616"/>
        <dbReference type="ChEBI" id="CHEBI:83421"/>
        <dbReference type="ChEBI" id="CHEBI:456216"/>
        <dbReference type="EC" id="2.7.11.1"/>
    </reaction>
</comment>
<feature type="compositionally biased region" description="Polar residues" evidence="9">
    <location>
        <begin position="65"/>
        <end position="82"/>
    </location>
</feature>
<evidence type="ECO:0000256" key="7">
    <source>
        <dbReference type="ARBA" id="ARBA00048679"/>
    </source>
</evidence>
<evidence type="ECO:0000256" key="10">
    <source>
        <dbReference type="SAM" id="Phobius"/>
    </source>
</evidence>
<dbReference type="Gene3D" id="1.10.510.10">
    <property type="entry name" value="Transferase(Phosphotransferase) domain 1"/>
    <property type="match status" value="1"/>
</dbReference>
<keyword evidence="10" id="KW-0812">Transmembrane</keyword>
<dbReference type="InterPro" id="IPR000719">
    <property type="entry name" value="Prot_kinase_dom"/>
</dbReference>
<protein>
    <recommendedName>
        <fullName evidence="11">Protein kinase domain-containing protein</fullName>
    </recommendedName>
</protein>
<keyword evidence="2" id="KW-0808">Transferase</keyword>
<dbReference type="PANTHER" id="PTHR43289">
    <property type="entry name" value="MITOGEN-ACTIVATED PROTEIN KINASE KINASE KINASE 20-RELATED"/>
    <property type="match status" value="1"/>
</dbReference>
<feature type="transmembrane region" description="Helical" evidence="10">
    <location>
        <begin position="459"/>
        <end position="476"/>
    </location>
</feature>
<evidence type="ECO:0000256" key="6">
    <source>
        <dbReference type="ARBA" id="ARBA00047899"/>
    </source>
</evidence>
<keyword evidence="10" id="KW-1133">Transmembrane helix</keyword>
<feature type="compositionally biased region" description="Polar residues" evidence="9">
    <location>
        <begin position="104"/>
        <end position="114"/>
    </location>
</feature>
<feature type="transmembrane region" description="Helical" evidence="10">
    <location>
        <begin position="546"/>
        <end position="566"/>
    </location>
</feature>
<keyword evidence="13" id="KW-1185">Reference proteome</keyword>
<dbReference type="GO" id="GO:0004674">
    <property type="term" value="F:protein serine/threonine kinase activity"/>
    <property type="evidence" value="ECO:0007669"/>
    <property type="project" value="UniProtKB-KW"/>
</dbReference>
<dbReference type="PANTHER" id="PTHR43289:SF6">
    <property type="entry name" value="SERINE_THREONINE-PROTEIN KINASE NEKL-3"/>
    <property type="match status" value="1"/>
</dbReference>
<dbReference type="SMART" id="SM00220">
    <property type="entry name" value="S_TKc"/>
    <property type="match status" value="1"/>
</dbReference>
<keyword evidence="3 8" id="KW-0547">Nucleotide-binding</keyword>
<dbReference type="AlphaFoldDB" id="A0A6M5Z180"/>
<dbReference type="PROSITE" id="PS00108">
    <property type="entry name" value="PROTEIN_KINASE_ST"/>
    <property type="match status" value="1"/>
</dbReference>
<dbReference type="PROSITE" id="PS50011">
    <property type="entry name" value="PROTEIN_KINASE_DOM"/>
    <property type="match status" value="1"/>
</dbReference>
<evidence type="ECO:0000256" key="2">
    <source>
        <dbReference type="ARBA" id="ARBA00022679"/>
    </source>
</evidence>
<dbReference type="FunFam" id="3.30.200.20:FF:000035">
    <property type="entry name" value="Serine/threonine protein kinase Stk1"/>
    <property type="match status" value="1"/>
</dbReference>
<feature type="transmembrane region" description="Helical" evidence="10">
    <location>
        <begin position="854"/>
        <end position="873"/>
    </location>
</feature>
<feature type="transmembrane region" description="Helical" evidence="10">
    <location>
        <begin position="482"/>
        <end position="500"/>
    </location>
</feature>
<accession>A0A6M5Z180</accession>
<dbReference type="InterPro" id="IPR017441">
    <property type="entry name" value="Protein_kinase_ATP_BS"/>
</dbReference>
<dbReference type="Proteomes" id="UP000503447">
    <property type="component" value="Chromosome"/>
</dbReference>
<feature type="transmembrane region" description="Helical" evidence="10">
    <location>
        <begin position="826"/>
        <end position="847"/>
    </location>
</feature>
<comment type="catalytic activity">
    <reaction evidence="6">
        <text>L-threonyl-[protein] + ATP = O-phospho-L-threonyl-[protein] + ADP + H(+)</text>
        <dbReference type="Rhea" id="RHEA:46608"/>
        <dbReference type="Rhea" id="RHEA-COMP:11060"/>
        <dbReference type="Rhea" id="RHEA-COMP:11605"/>
        <dbReference type="ChEBI" id="CHEBI:15378"/>
        <dbReference type="ChEBI" id="CHEBI:30013"/>
        <dbReference type="ChEBI" id="CHEBI:30616"/>
        <dbReference type="ChEBI" id="CHEBI:61977"/>
        <dbReference type="ChEBI" id="CHEBI:456216"/>
        <dbReference type="EC" id="2.7.11.1"/>
    </reaction>
</comment>
<dbReference type="GO" id="GO:0005524">
    <property type="term" value="F:ATP binding"/>
    <property type="evidence" value="ECO:0007669"/>
    <property type="project" value="UniProtKB-UniRule"/>
</dbReference>
<reference evidence="13" key="1">
    <citation type="submission" date="2020-05" db="EMBL/GenBank/DDBJ databases">
        <title>Frigoriglobus tundricola gen. nov., sp. nov., a psychrotolerant cellulolytic planctomycete of the family Gemmataceae with two divergent copies of 16S rRNA gene.</title>
        <authorList>
            <person name="Kulichevskaya I.S."/>
            <person name="Ivanova A.A."/>
            <person name="Naumoff D.G."/>
            <person name="Beletsky A.V."/>
            <person name="Rijpstra W.I.C."/>
            <person name="Sinninghe Damste J.S."/>
            <person name="Mardanov A.V."/>
            <person name="Ravin N.V."/>
            <person name="Dedysh S.N."/>
        </authorList>
    </citation>
    <scope>NUCLEOTIDE SEQUENCE [LARGE SCALE GENOMIC DNA]</scope>
    <source>
        <strain evidence="13">PL17</strain>
    </source>
</reference>
<feature type="transmembrane region" description="Helical" evidence="10">
    <location>
        <begin position="885"/>
        <end position="904"/>
    </location>
</feature>
<evidence type="ECO:0000313" key="13">
    <source>
        <dbReference type="Proteomes" id="UP000503447"/>
    </source>
</evidence>
<evidence type="ECO:0000256" key="5">
    <source>
        <dbReference type="ARBA" id="ARBA00022840"/>
    </source>
</evidence>
<evidence type="ECO:0000256" key="8">
    <source>
        <dbReference type="PROSITE-ProRule" id="PRU10141"/>
    </source>
</evidence>
<evidence type="ECO:0000256" key="3">
    <source>
        <dbReference type="ARBA" id="ARBA00022741"/>
    </source>
</evidence>
<evidence type="ECO:0000313" key="12">
    <source>
        <dbReference type="EMBL" id="QJX00148.1"/>
    </source>
</evidence>
<keyword evidence="10" id="KW-0472">Membrane</keyword>
<dbReference type="KEGG" id="ftj:FTUN_7772"/>
<dbReference type="Pfam" id="PF00069">
    <property type="entry name" value="Pkinase"/>
    <property type="match status" value="1"/>
</dbReference>
<feature type="region of interest" description="Disordered" evidence="9">
    <location>
        <begin position="54"/>
        <end position="133"/>
    </location>
</feature>
<dbReference type="InterPro" id="IPR011009">
    <property type="entry name" value="Kinase-like_dom_sf"/>
</dbReference>
<keyword evidence="1" id="KW-0723">Serine/threonine-protein kinase</keyword>
<feature type="transmembrane region" description="Helical" evidence="10">
    <location>
        <begin position="521"/>
        <end position="540"/>
    </location>
</feature>
<feature type="transmembrane region" description="Helical" evidence="10">
    <location>
        <begin position="751"/>
        <end position="779"/>
    </location>
</feature>
<keyword evidence="5 8" id="KW-0067">ATP-binding</keyword>
<evidence type="ECO:0000256" key="1">
    <source>
        <dbReference type="ARBA" id="ARBA00022527"/>
    </source>
</evidence>
<dbReference type="Gene3D" id="3.30.200.20">
    <property type="entry name" value="Phosphorylase Kinase, domain 1"/>
    <property type="match status" value="1"/>
</dbReference>
<sequence length="905" mass="97193">MAIACPYCSHRINLKATKPGRYRPKCPNCAQPFLLWVSDTAGAAPRVQVLPNDTRVAGPRAAGEPSSTSFTVAEGSGNSAQGVATAGPSDAANSSHVFGFAHTNPDQDPSNGSHRSPGPEFQSGEDDGRVTLGPRMDVRGYAIEHELGRGGMGTVYLARQLSLDRPVALKVMSKRWASDPVFVARFTREAFAAAQLSHPNIVQIHDIGEADGARFFSMEYVRGKSLADLVRVEGKLDPETAVGYVLQAARGLKHAHDRGMIHRDVKPDNLLLDDQGLVKVADLGLVKTPTVTRQDDQLTQASSRSGLFSLPPEMTGARIALGTPAYMSPEQCRDAATVDHRADVYSLGCTLYVLVTGRPPFEGTTAVELMSKHAYEPIVPPEQLVSRVPKEVSAVIQRMMEKDPADRFQDMAEVVRTLEAWLGVHHTGTFSPQEAQIAKLEGYVFQFNTAASAVLRGRLVSGFFGAVALVAVLLAFFGKLGWAFGVFGLAAEATLAYFVLDGVTRRGHLFGCARRFVGGMGLSDLAVGVSGFAMFCILLALLKVFWVWVGFGVVGLGLAVALRYALDRAVQEERRGPIEGCERQLRRMRVQGLDEEALRQFVAKFAGRQWEEFFEALFGFEAKLAARALLLRGGAAGVRDKHAAWREPLVAWMERVEKARTEARQRKLLQAVERANLLAAGATVQAAEDQASAAAEAMVRAAATIRQSEQTARARPGQTTVAAPANVRTLVRAAEQPDEFAFVPTRKDDTFGLFISLFVGPHVRAVAAALLLASCALWAHQNALVSGAEIQAQAAKAIENSELPAVPGPAALEHAHSPRPLVVGGVPAALTAWVDSFNVGLAGLMLLGSLCFRGNLMGVFVLIGAAVAVVGHQLGIRNVEPFRDYHVSLMLGALLALVGCRLGTR</sequence>
<keyword evidence="4" id="KW-0418">Kinase</keyword>
<gene>
    <name evidence="12" type="ORF">FTUN_7772</name>
</gene>
<feature type="binding site" evidence="8">
    <location>
        <position position="170"/>
    </location>
    <ligand>
        <name>ATP</name>
        <dbReference type="ChEBI" id="CHEBI:30616"/>
    </ligand>
</feature>
<dbReference type="PROSITE" id="PS00107">
    <property type="entry name" value="PROTEIN_KINASE_ATP"/>
    <property type="match status" value="1"/>
</dbReference>
<organism evidence="12 13">
    <name type="scientific">Frigoriglobus tundricola</name>
    <dbReference type="NCBI Taxonomy" id="2774151"/>
    <lineage>
        <taxon>Bacteria</taxon>
        <taxon>Pseudomonadati</taxon>
        <taxon>Planctomycetota</taxon>
        <taxon>Planctomycetia</taxon>
        <taxon>Gemmatales</taxon>
        <taxon>Gemmataceae</taxon>
        <taxon>Frigoriglobus</taxon>
    </lineage>
</organism>
<dbReference type="EMBL" id="CP053452">
    <property type="protein sequence ID" value="QJX00148.1"/>
    <property type="molecule type" value="Genomic_DNA"/>
</dbReference>
<evidence type="ECO:0000256" key="9">
    <source>
        <dbReference type="SAM" id="MobiDB-lite"/>
    </source>
</evidence>
<proteinExistence type="predicted"/>
<evidence type="ECO:0000256" key="4">
    <source>
        <dbReference type="ARBA" id="ARBA00022777"/>
    </source>
</evidence>